<sequence length="545" mass="60866">MKRILSLVLVLALIASLGISTAFAADDGFVDGKFTETRKITVEIYNRNNDGGTDPTNNVWTEYLKKGMLEKYNVEVEYVSVGRWTETDDIAQLMADKQAPDISYTYGANTIISYANMKDENGNPGVIDLAPYLEEYKDYIGNVINLLGGEDNLYYDKDPATGAVWMIEGIRADTSRITTFIRKDWLDTLGLALPTTEEEFYNALVAFRDNADKLLGENADKMIPYTTSTDIGWRNDLMSISKVAEDIDDATLFVYGYDDRHLLVPGYKEGIRVLNKWYNEGLVWKDFGLYTDSTVEDDNMKAGYVGAFMHNWDYPFRNGEDCINLNLQRNVGENAMFVPIDCFQNDAGITRKYLGAAVGSDRKIFLPSTNKEPVASLLYIDFISSPETIKFLQTGEEGVNFTMTEDGAYQILPATGEWVKNSGNNIDYTMTCNGLYLGEATGATTALSYPGIPAEIVIQANEFGKNNGRYPAHYNVGTIEAETDVGSSLTAKRDELLTKAVTASVEEFDAVYDSNMEDYMNMGGQDIIDERIEKLQEVYGIAFEK</sequence>
<name>A0AC61PIZ9_9FIRM</name>
<proteinExistence type="predicted"/>
<reference evidence="1" key="1">
    <citation type="submission" date="2017-04" db="EMBL/GenBank/DDBJ databases">
        <authorList>
            <person name="Varghese N."/>
            <person name="Submissions S."/>
        </authorList>
    </citation>
    <scope>NUCLEOTIDE SEQUENCE</scope>
    <source>
        <strain evidence="1">WTE2008</strain>
    </source>
</reference>
<organism evidence="1 2">
    <name type="scientific">Aristaeella lactis</name>
    <dbReference type="NCBI Taxonomy" id="3046383"/>
    <lineage>
        <taxon>Bacteria</taxon>
        <taxon>Bacillati</taxon>
        <taxon>Bacillota</taxon>
        <taxon>Clostridia</taxon>
        <taxon>Eubacteriales</taxon>
        <taxon>Aristaeellaceae</taxon>
        <taxon>Aristaeella</taxon>
    </lineage>
</organism>
<evidence type="ECO:0000313" key="1">
    <source>
        <dbReference type="EMBL" id="SMC41889.1"/>
    </source>
</evidence>
<keyword evidence="2" id="KW-1185">Reference proteome</keyword>
<gene>
    <name evidence="1" type="ORF">SAMN06297397_0795</name>
</gene>
<dbReference type="Proteomes" id="UP000192328">
    <property type="component" value="Unassembled WGS sequence"/>
</dbReference>
<protein>
    <submittedName>
        <fullName evidence="1">Aldouronate transport system substrate-binding protein</fullName>
    </submittedName>
</protein>
<evidence type="ECO:0000313" key="2">
    <source>
        <dbReference type="Proteomes" id="UP000192328"/>
    </source>
</evidence>
<comment type="caution">
    <text evidence="1">The sequence shown here is derived from an EMBL/GenBank/DDBJ whole genome shotgun (WGS) entry which is preliminary data.</text>
</comment>
<dbReference type="EMBL" id="FWXZ01000001">
    <property type="protein sequence ID" value="SMC41889.1"/>
    <property type="molecule type" value="Genomic_DNA"/>
</dbReference>
<accession>A0AC61PIZ9</accession>